<organism evidence="2 3">
    <name type="scientific">Didymosphaeria variabile</name>
    <dbReference type="NCBI Taxonomy" id="1932322"/>
    <lineage>
        <taxon>Eukaryota</taxon>
        <taxon>Fungi</taxon>
        <taxon>Dikarya</taxon>
        <taxon>Ascomycota</taxon>
        <taxon>Pezizomycotina</taxon>
        <taxon>Dothideomycetes</taxon>
        <taxon>Pleosporomycetidae</taxon>
        <taxon>Pleosporales</taxon>
        <taxon>Massarineae</taxon>
        <taxon>Didymosphaeriaceae</taxon>
        <taxon>Didymosphaeria</taxon>
    </lineage>
</organism>
<evidence type="ECO:0008006" key="4">
    <source>
        <dbReference type="Google" id="ProtNLM"/>
    </source>
</evidence>
<sequence length="144" mass="14884">MWVRSKVNVMNSTTLTLTIKAVTLIFALASLSTGLQAITSPITFATTFGIPLPPSPKHENPATTTSYISLLGARQLATGITLLVFAYQGKWVETATILSIIGVVVAGMDGYHIARRGSSGGGLFHAVPGALIAGLAAAVLYVGV</sequence>
<comment type="caution">
    <text evidence="2">The sequence shown here is derived from an EMBL/GenBank/DDBJ whole genome shotgun (WGS) entry which is preliminary data.</text>
</comment>
<protein>
    <recommendedName>
        <fullName evidence="4">DUF4267 domain-containing protein</fullName>
    </recommendedName>
</protein>
<dbReference type="OrthoDB" id="5594884at2759"/>
<gene>
    <name evidence="2" type="ORF">N0V89_003459</name>
</gene>
<feature type="transmembrane region" description="Helical" evidence="1">
    <location>
        <begin position="123"/>
        <end position="143"/>
    </location>
</feature>
<keyword evidence="1" id="KW-0472">Membrane</keyword>
<evidence type="ECO:0000313" key="3">
    <source>
        <dbReference type="Proteomes" id="UP001140513"/>
    </source>
</evidence>
<name>A0A9W8XQA9_9PLEO</name>
<reference evidence="2" key="1">
    <citation type="submission" date="2022-10" db="EMBL/GenBank/DDBJ databases">
        <title>Tapping the CABI collections for fungal endophytes: first genome assemblies for Collariella, Neodidymelliopsis, Ascochyta clinopodiicola, Didymella pomorum, Didymosphaeria variabile, Neocosmospora piperis and Neocucurbitaria cava.</title>
        <authorList>
            <person name="Hill R."/>
        </authorList>
    </citation>
    <scope>NUCLEOTIDE SEQUENCE</scope>
    <source>
        <strain evidence="2">IMI 356815</strain>
    </source>
</reference>
<dbReference type="EMBL" id="JAPEUX010000003">
    <property type="protein sequence ID" value="KAJ4355443.1"/>
    <property type="molecule type" value="Genomic_DNA"/>
</dbReference>
<dbReference type="InterPro" id="IPR025363">
    <property type="entry name" value="DUF4267"/>
</dbReference>
<accession>A0A9W8XQA9</accession>
<evidence type="ECO:0000256" key="1">
    <source>
        <dbReference type="SAM" id="Phobius"/>
    </source>
</evidence>
<proteinExistence type="predicted"/>
<dbReference type="Proteomes" id="UP001140513">
    <property type="component" value="Unassembled WGS sequence"/>
</dbReference>
<dbReference type="RefSeq" id="XP_056072569.1">
    <property type="nucleotide sequence ID" value="XM_056212261.1"/>
</dbReference>
<dbReference type="GeneID" id="80906989"/>
<dbReference type="Pfam" id="PF14087">
    <property type="entry name" value="DUF4267"/>
    <property type="match status" value="1"/>
</dbReference>
<evidence type="ECO:0000313" key="2">
    <source>
        <dbReference type="EMBL" id="KAJ4355443.1"/>
    </source>
</evidence>
<keyword evidence="3" id="KW-1185">Reference proteome</keyword>
<feature type="transmembrane region" description="Helical" evidence="1">
    <location>
        <begin position="91"/>
        <end position="111"/>
    </location>
</feature>
<keyword evidence="1" id="KW-1133">Transmembrane helix</keyword>
<keyword evidence="1" id="KW-0812">Transmembrane</keyword>
<dbReference type="AlphaFoldDB" id="A0A9W8XQA9"/>